<reference evidence="1 2" key="1">
    <citation type="journal article" date="2014" name="World J. Microbiol. Biotechnol.">
        <title>Biodiversity and physiological characteristics of Antarctic and Arctic lichens-associated bacteria.</title>
        <authorList>
            <person name="Lee Y.M."/>
            <person name="Kim E.H."/>
            <person name="Lee H.K."/>
            <person name="Hong S.G."/>
        </authorList>
    </citation>
    <scope>NUCLEOTIDE SEQUENCE [LARGE SCALE GENOMIC DNA]</scope>
    <source>
        <strain evidence="1 2">PAMC 26569</strain>
    </source>
</reference>
<dbReference type="RefSeq" id="WP_171833619.1">
    <property type="nucleotide sequence ID" value="NZ_CP053708.1"/>
</dbReference>
<sequence>MPEGFICDRQPDPALKRSIEAVEQGSVAGDHYVRFPEGQVVDLKRAYSPEFAAGLILLSAAADVGGDGQVGFRSEADGWKIQAHAPSIIVLVYWLNLGLWVRRATATINASRRPGLSMIGCRLVCHRQRRRCPENAVLHLGSLGSCDVAAGAKDRPERLSDA</sequence>
<accession>A0A6M8HUV6</accession>
<dbReference type="KEGG" id="lck:HN018_19565"/>
<organism evidence="1 2">
    <name type="scientific">Lichenicola cladoniae</name>
    <dbReference type="NCBI Taxonomy" id="1484109"/>
    <lineage>
        <taxon>Bacteria</taxon>
        <taxon>Pseudomonadati</taxon>
        <taxon>Pseudomonadota</taxon>
        <taxon>Alphaproteobacteria</taxon>
        <taxon>Acetobacterales</taxon>
        <taxon>Acetobacteraceae</taxon>
        <taxon>Lichenicola</taxon>
    </lineage>
</organism>
<gene>
    <name evidence="1" type="ORF">HN018_19565</name>
</gene>
<dbReference type="Proteomes" id="UP000500767">
    <property type="component" value="Chromosome"/>
</dbReference>
<keyword evidence="2" id="KW-1185">Reference proteome</keyword>
<protein>
    <submittedName>
        <fullName evidence="1">Uncharacterized protein</fullName>
    </submittedName>
</protein>
<evidence type="ECO:0000313" key="1">
    <source>
        <dbReference type="EMBL" id="QKE91937.1"/>
    </source>
</evidence>
<evidence type="ECO:0000313" key="2">
    <source>
        <dbReference type="Proteomes" id="UP000500767"/>
    </source>
</evidence>
<name>A0A6M8HUV6_9PROT</name>
<dbReference type="EMBL" id="CP053708">
    <property type="protein sequence ID" value="QKE91937.1"/>
    <property type="molecule type" value="Genomic_DNA"/>
</dbReference>
<dbReference type="AlphaFoldDB" id="A0A6M8HUV6"/>
<proteinExistence type="predicted"/>